<sequence>MLVIEDEPMIAEIICDFLRDEGATSFDVAETADEAIRMAAAHQPKVITSDIRLAKGRGPDAVNVIRSKHGELPTIFITGTPDECGPCSYAVAVLAKPFSPLMLADAFGRALAAA</sequence>
<dbReference type="EMBL" id="JAFEMC010000004">
    <property type="protein sequence ID" value="MBM6577772.1"/>
    <property type="molecule type" value="Genomic_DNA"/>
</dbReference>
<dbReference type="PROSITE" id="PS50110">
    <property type="entry name" value="RESPONSE_REGULATORY"/>
    <property type="match status" value="1"/>
</dbReference>
<reference evidence="4 5" key="1">
    <citation type="submission" date="2020-12" db="EMBL/GenBank/DDBJ databases">
        <title>Sphingomonas sp.</title>
        <authorList>
            <person name="Kim M.K."/>
        </authorList>
    </citation>
    <scope>NUCLEOTIDE SEQUENCE [LARGE SCALE GENOMIC DNA]</scope>
    <source>
        <strain evidence="4 5">BT552</strain>
    </source>
</reference>
<keyword evidence="1 2" id="KW-0597">Phosphoprotein</keyword>
<dbReference type="Pfam" id="PF00072">
    <property type="entry name" value="Response_reg"/>
    <property type="match status" value="1"/>
</dbReference>
<feature type="domain" description="Response regulatory" evidence="3">
    <location>
        <begin position="1"/>
        <end position="111"/>
    </location>
</feature>
<evidence type="ECO:0000259" key="3">
    <source>
        <dbReference type="PROSITE" id="PS50110"/>
    </source>
</evidence>
<organism evidence="4 5">
    <name type="scientific">Sphingomonas longa</name>
    <dbReference type="NCBI Taxonomy" id="2778730"/>
    <lineage>
        <taxon>Bacteria</taxon>
        <taxon>Pseudomonadati</taxon>
        <taxon>Pseudomonadota</taxon>
        <taxon>Alphaproteobacteria</taxon>
        <taxon>Sphingomonadales</taxon>
        <taxon>Sphingomonadaceae</taxon>
        <taxon>Sphingomonas</taxon>
    </lineage>
</organism>
<evidence type="ECO:0000313" key="4">
    <source>
        <dbReference type="EMBL" id="MBM6577772.1"/>
    </source>
</evidence>
<evidence type="ECO:0000256" key="1">
    <source>
        <dbReference type="ARBA" id="ARBA00022553"/>
    </source>
</evidence>
<proteinExistence type="predicted"/>
<dbReference type="PANTHER" id="PTHR44591:SF21">
    <property type="entry name" value="TWO-COMPONENT RESPONSE REGULATOR"/>
    <property type="match status" value="1"/>
</dbReference>
<feature type="modified residue" description="4-aspartylphosphate" evidence="2">
    <location>
        <position position="50"/>
    </location>
</feature>
<dbReference type="Proteomes" id="UP000763641">
    <property type="component" value="Unassembled WGS sequence"/>
</dbReference>
<dbReference type="Gene3D" id="3.40.50.2300">
    <property type="match status" value="1"/>
</dbReference>
<accession>A0ABS2DA19</accession>
<dbReference type="InterPro" id="IPR011006">
    <property type="entry name" value="CheY-like_superfamily"/>
</dbReference>
<dbReference type="SUPFAM" id="SSF52172">
    <property type="entry name" value="CheY-like"/>
    <property type="match status" value="1"/>
</dbReference>
<keyword evidence="5" id="KW-1185">Reference proteome</keyword>
<gene>
    <name evidence="4" type="ORF">ILT43_15425</name>
</gene>
<dbReference type="SMART" id="SM00448">
    <property type="entry name" value="REC"/>
    <property type="match status" value="1"/>
</dbReference>
<protein>
    <submittedName>
        <fullName evidence="4">Response regulator</fullName>
    </submittedName>
</protein>
<evidence type="ECO:0000313" key="5">
    <source>
        <dbReference type="Proteomes" id="UP000763641"/>
    </source>
</evidence>
<dbReference type="InterPro" id="IPR050595">
    <property type="entry name" value="Bact_response_regulator"/>
</dbReference>
<name>A0ABS2DA19_9SPHN</name>
<dbReference type="PANTHER" id="PTHR44591">
    <property type="entry name" value="STRESS RESPONSE REGULATOR PROTEIN 1"/>
    <property type="match status" value="1"/>
</dbReference>
<dbReference type="InterPro" id="IPR001789">
    <property type="entry name" value="Sig_transdc_resp-reg_receiver"/>
</dbReference>
<comment type="caution">
    <text evidence="4">The sequence shown here is derived from an EMBL/GenBank/DDBJ whole genome shotgun (WGS) entry which is preliminary data.</text>
</comment>
<evidence type="ECO:0000256" key="2">
    <source>
        <dbReference type="PROSITE-ProRule" id="PRU00169"/>
    </source>
</evidence>